<protein>
    <submittedName>
        <fullName evidence="2">Uncharacterized protein</fullName>
    </submittedName>
</protein>
<name>A0A822W0V0_STRSU</name>
<proteinExistence type="predicted"/>
<reference evidence="2 3" key="1">
    <citation type="submission" date="2016-02" db="EMBL/GenBank/DDBJ databases">
        <authorList>
            <consortium name="Pathogen Informatics"/>
        </authorList>
    </citation>
    <scope>NUCLEOTIDE SEQUENCE [LARGE SCALE GENOMIC DNA]</scope>
    <source>
        <strain evidence="2 3">FX230</strain>
    </source>
</reference>
<feature type="region of interest" description="Disordered" evidence="1">
    <location>
        <begin position="1"/>
        <end position="44"/>
    </location>
</feature>
<comment type="caution">
    <text evidence="2">The sequence shown here is derived from an EMBL/GenBank/DDBJ whole genome shotgun (WGS) entry which is preliminary data.</text>
</comment>
<sequence>MDVSQNLTKGHRFHGHGQQPFGGRPEASRPNKFLVLIDNEETVH</sequence>
<evidence type="ECO:0000313" key="2">
    <source>
        <dbReference type="EMBL" id="CZA68051.1"/>
    </source>
</evidence>
<evidence type="ECO:0000313" key="3">
    <source>
        <dbReference type="Proteomes" id="UP000075081"/>
    </source>
</evidence>
<accession>A0A822W0V0</accession>
<gene>
    <name evidence="2" type="ORF">ERS156295_00016</name>
</gene>
<organism evidence="2 3">
    <name type="scientific">Streptococcus suis</name>
    <dbReference type="NCBI Taxonomy" id="1307"/>
    <lineage>
        <taxon>Bacteria</taxon>
        <taxon>Bacillati</taxon>
        <taxon>Bacillota</taxon>
        <taxon>Bacilli</taxon>
        <taxon>Lactobacillales</taxon>
        <taxon>Streptococcaceae</taxon>
        <taxon>Streptococcus</taxon>
    </lineage>
</organism>
<dbReference type="EMBL" id="FISW01000001">
    <property type="protein sequence ID" value="CZA68051.1"/>
    <property type="molecule type" value="Genomic_DNA"/>
</dbReference>
<dbReference type="Proteomes" id="UP000075081">
    <property type="component" value="Unassembled WGS sequence"/>
</dbReference>
<evidence type="ECO:0000256" key="1">
    <source>
        <dbReference type="SAM" id="MobiDB-lite"/>
    </source>
</evidence>
<dbReference type="AlphaFoldDB" id="A0A822W0V0"/>